<reference evidence="2" key="1">
    <citation type="journal article" date="2020" name="Stud. Mycol.">
        <title>101 Dothideomycetes genomes: a test case for predicting lifestyles and emergence of pathogens.</title>
        <authorList>
            <person name="Haridas S."/>
            <person name="Albert R."/>
            <person name="Binder M."/>
            <person name="Bloem J."/>
            <person name="Labutti K."/>
            <person name="Salamov A."/>
            <person name="Andreopoulos B."/>
            <person name="Baker S."/>
            <person name="Barry K."/>
            <person name="Bills G."/>
            <person name="Bluhm B."/>
            <person name="Cannon C."/>
            <person name="Castanera R."/>
            <person name="Culley D."/>
            <person name="Daum C."/>
            <person name="Ezra D."/>
            <person name="Gonzalez J."/>
            <person name="Henrissat B."/>
            <person name="Kuo A."/>
            <person name="Liang C."/>
            <person name="Lipzen A."/>
            <person name="Lutzoni F."/>
            <person name="Magnuson J."/>
            <person name="Mondo S."/>
            <person name="Nolan M."/>
            <person name="Ohm R."/>
            <person name="Pangilinan J."/>
            <person name="Park H.-J."/>
            <person name="Ramirez L."/>
            <person name="Alfaro M."/>
            <person name="Sun H."/>
            <person name="Tritt A."/>
            <person name="Yoshinaga Y."/>
            <person name="Zwiers L.-H."/>
            <person name="Turgeon B."/>
            <person name="Goodwin S."/>
            <person name="Spatafora J."/>
            <person name="Crous P."/>
            <person name="Grigoriev I."/>
        </authorList>
    </citation>
    <scope>NUCLEOTIDE SEQUENCE</scope>
    <source>
        <strain evidence="2">CBS 113818</strain>
    </source>
</reference>
<dbReference type="InterPro" id="IPR000210">
    <property type="entry name" value="BTB/POZ_dom"/>
</dbReference>
<dbReference type="AlphaFoldDB" id="A0A6A7AKF3"/>
<feature type="domain" description="BTB" evidence="1">
    <location>
        <begin position="24"/>
        <end position="91"/>
    </location>
</feature>
<dbReference type="SUPFAM" id="SSF54695">
    <property type="entry name" value="POZ domain"/>
    <property type="match status" value="1"/>
</dbReference>
<gene>
    <name evidence="2" type="ORF">CC86DRAFT_12548</name>
</gene>
<dbReference type="PANTHER" id="PTHR47843">
    <property type="entry name" value="BTB DOMAIN-CONTAINING PROTEIN-RELATED"/>
    <property type="match status" value="1"/>
</dbReference>
<organism evidence="2 3">
    <name type="scientific">Ophiobolus disseminans</name>
    <dbReference type="NCBI Taxonomy" id="1469910"/>
    <lineage>
        <taxon>Eukaryota</taxon>
        <taxon>Fungi</taxon>
        <taxon>Dikarya</taxon>
        <taxon>Ascomycota</taxon>
        <taxon>Pezizomycotina</taxon>
        <taxon>Dothideomycetes</taxon>
        <taxon>Pleosporomycetidae</taxon>
        <taxon>Pleosporales</taxon>
        <taxon>Pleosporineae</taxon>
        <taxon>Phaeosphaeriaceae</taxon>
        <taxon>Ophiobolus</taxon>
    </lineage>
</organism>
<dbReference type="PANTHER" id="PTHR47843:SF2">
    <property type="entry name" value="BTB DOMAIN-CONTAINING PROTEIN"/>
    <property type="match status" value="1"/>
</dbReference>
<dbReference type="SMART" id="SM00225">
    <property type="entry name" value="BTB"/>
    <property type="match status" value="1"/>
</dbReference>
<keyword evidence="3" id="KW-1185">Reference proteome</keyword>
<evidence type="ECO:0000259" key="1">
    <source>
        <dbReference type="PROSITE" id="PS50097"/>
    </source>
</evidence>
<dbReference type="CDD" id="cd18186">
    <property type="entry name" value="BTB_POZ_ZBTB_KLHL-like"/>
    <property type="match status" value="1"/>
</dbReference>
<proteinExistence type="predicted"/>
<dbReference type="Gene3D" id="3.30.710.10">
    <property type="entry name" value="Potassium Channel Kv1.1, Chain A"/>
    <property type="match status" value="1"/>
</dbReference>
<dbReference type="Proteomes" id="UP000799424">
    <property type="component" value="Unassembled WGS sequence"/>
</dbReference>
<evidence type="ECO:0000313" key="2">
    <source>
        <dbReference type="EMBL" id="KAF2833633.1"/>
    </source>
</evidence>
<protein>
    <recommendedName>
        <fullName evidence="1">BTB domain-containing protein</fullName>
    </recommendedName>
</protein>
<sequence>MASFSKTPAAKAPLLGSATTEGIVIIKVGPDGVKYHFHKSLLVHHSEYFRKALSGPWKEAEGDLVTLDDVEPCIVTLFVHWLYTQQLPLDNNEWVRMEIVEEKQYWRDEWLHVCFKAYVFGDRFLVPKLSRVVNNLFAETLNSCYYSDKPGLLSACYAFDKIPSNCIILQCLVDLYCAYYSPSRLGYDLTAMDVLPLTFL</sequence>
<dbReference type="EMBL" id="MU006216">
    <property type="protein sequence ID" value="KAF2833633.1"/>
    <property type="molecule type" value="Genomic_DNA"/>
</dbReference>
<dbReference type="InterPro" id="IPR011333">
    <property type="entry name" value="SKP1/BTB/POZ_sf"/>
</dbReference>
<name>A0A6A7AKF3_9PLEO</name>
<dbReference type="Pfam" id="PF00651">
    <property type="entry name" value="BTB"/>
    <property type="match status" value="1"/>
</dbReference>
<dbReference type="OrthoDB" id="194443at2759"/>
<dbReference type="PROSITE" id="PS50097">
    <property type="entry name" value="BTB"/>
    <property type="match status" value="1"/>
</dbReference>
<accession>A0A6A7AKF3</accession>
<evidence type="ECO:0000313" key="3">
    <source>
        <dbReference type="Proteomes" id="UP000799424"/>
    </source>
</evidence>